<dbReference type="Proteomes" id="UP000034894">
    <property type="component" value="Unassembled WGS sequence"/>
</dbReference>
<gene>
    <name evidence="1" type="ORF">UV73_C0002G0054</name>
</gene>
<organism evidence="1 2">
    <name type="scientific">Candidatus Gottesmanbacteria bacterium GW2011_GWA2_43_14</name>
    <dbReference type="NCBI Taxonomy" id="1618443"/>
    <lineage>
        <taxon>Bacteria</taxon>
        <taxon>Candidatus Gottesmaniibacteriota</taxon>
    </lineage>
</organism>
<accession>A0A0G1DKF8</accession>
<comment type="caution">
    <text evidence="1">The sequence shown here is derived from an EMBL/GenBank/DDBJ whole genome shotgun (WGS) entry which is preliminary data.</text>
</comment>
<dbReference type="STRING" id="1618443.UV73_C0002G0054"/>
<protein>
    <submittedName>
        <fullName evidence="1">Uncharacterized protein</fullName>
    </submittedName>
</protein>
<sequence length="94" mass="10736">MKKNSGKPIKLTLVKNEENFLFKNEKEIAVAGLKDLKLNETLADMKTEMLASYKAGNFEKCIKVCLIILKIKPNLPIVRLIHKAAVKRRNNKSR</sequence>
<evidence type="ECO:0000313" key="1">
    <source>
        <dbReference type="EMBL" id="KKS98340.1"/>
    </source>
</evidence>
<name>A0A0G1DKF8_9BACT</name>
<evidence type="ECO:0000313" key="2">
    <source>
        <dbReference type="Proteomes" id="UP000034894"/>
    </source>
</evidence>
<dbReference type="EMBL" id="LCFP01000002">
    <property type="protein sequence ID" value="KKS98340.1"/>
    <property type="molecule type" value="Genomic_DNA"/>
</dbReference>
<proteinExistence type="predicted"/>
<dbReference type="AlphaFoldDB" id="A0A0G1DKF8"/>
<reference evidence="1 2" key="1">
    <citation type="journal article" date="2015" name="Nature">
        <title>rRNA introns, odd ribosomes, and small enigmatic genomes across a large radiation of phyla.</title>
        <authorList>
            <person name="Brown C.T."/>
            <person name="Hug L.A."/>
            <person name="Thomas B.C."/>
            <person name="Sharon I."/>
            <person name="Castelle C.J."/>
            <person name="Singh A."/>
            <person name="Wilkins M.J."/>
            <person name="Williams K.H."/>
            <person name="Banfield J.F."/>
        </authorList>
    </citation>
    <scope>NUCLEOTIDE SEQUENCE [LARGE SCALE GENOMIC DNA]</scope>
</reference>